<evidence type="ECO:0000313" key="12">
    <source>
        <dbReference type="EMBL" id="PUA43231.1"/>
    </source>
</evidence>
<accession>A0A2T6GGF3</accession>
<keyword evidence="7" id="KW-0406">Ion transport</keyword>
<keyword evidence="4" id="KW-1003">Cell membrane</keyword>
<dbReference type="Pfam" id="PF01554">
    <property type="entry name" value="MatE"/>
    <property type="match status" value="2"/>
</dbReference>
<feature type="transmembrane region" description="Helical" evidence="11">
    <location>
        <begin position="454"/>
        <end position="473"/>
    </location>
</feature>
<dbReference type="PIRSF" id="PIRSF006603">
    <property type="entry name" value="DinF"/>
    <property type="match status" value="1"/>
</dbReference>
<evidence type="ECO:0000256" key="6">
    <source>
        <dbReference type="ARBA" id="ARBA00022989"/>
    </source>
</evidence>
<dbReference type="PANTHER" id="PTHR43298">
    <property type="entry name" value="MULTIDRUG RESISTANCE PROTEIN NORM-RELATED"/>
    <property type="match status" value="1"/>
</dbReference>
<organism evidence="12 13">
    <name type="scientific">Pseudomonas protegens</name>
    <dbReference type="NCBI Taxonomy" id="380021"/>
    <lineage>
        <taxon>Bacteria</taxon>
        <taxon>Pseudomonadati</taxon>
        <taxon>Pseudomonadota</taxon>
        <taxon>Gammaproteobacteria</taxon>
        <taxon>Pseudomonadales</taxon>
        <taxon>Pseudomonadaceae</taxon>
        <taxon>Pseudomonas</taxon>
    </lineage>
</organism>
<evidence type="ECO:0000256" key="8">
    <source>
        <dbReference type="ARBA" id="ARBA00023136"/>
    </source>
</evidence>
<reference evidence="12 13" key="1">
    <citation type="submission" date="2018-03" db="EMBL/GenBank/DDBJ databases">
        <title>Draft genome sequence of the plant growth promoting rhizobacterium Pseudomonas protegens strain BNJ-SS-45 isolated from wheat (Triticum aestivum) rhizosphere.</title>
        <authorList>
            <person name="Bajpai A."/>
            <person name="Shende K."/>
            <person name="Meena N."/>
            <person name="Upadhyayula S.R."/>
            <person name="Suravajhala P."/>
            <person name="Medicherla K.M."/>
            <person name="Johri B.N."/>
        </authorList>
    </citation>
    <scope>NUCLEOTIDE SEQUENCE [LARGE SCALE GENOMIC DNA]</scope>
    <source>
        <strain evidence="12 13">BNJ-SS-45</strain>
    </source>
</reference>
<feature type="transmembrane region" description="Helical" evidence="11">
    <location>
        <begin position="192"/>
        <end position="216"/>
    </location>
</feature>
<proteinExistence type="predicted"/>
<dbReference type="InterPro" id="IPR050222">
    <property type="entry name" value="MATE_MdtK"/>
</dbReference>
<keyword evidence="2" id="KW-0813">Transport</keyword>
<keyword evidence="6 11" id="KW-1133">Transmembrane helix</keyword>
<dbReference type="GO" id="GO:0006811">
    <property type="term" value="P:monoatomic ion transport"/>
    <property type="evidence" value="ECO:0007669"/>
    <property type="project" value="UniProtKB-KW"/>
</dbReference>
<feature type="transmembrane region" description="Helical" evidence="11">
    <location>
        <begin position="123"/>
        <end position="143"/>
    </location>
</feature>
<protein>
    <recommendedName>
        <fullName evidence="9">Multidrug-efflux transporter</fullName>
    </recommendedName>
</protein>
<evidence type="ECO:0000256" key="3">
    <source>
        <dbReference type="ARBA" id="ARBA00022449"/>
    </source>
</evidence>
<feature type="transmembrane region" description="Helical" evidence="11">
    <location>
        <begin position="255"/>
        <end position="278"/>
    </location>
</feature>
<feature type="transmembrane region" description="Helical" evidence="11">
    <location>
        <begin position="414"/>
        <end position="433"/>
    </location>
</feature>
<evidence type="ECO:0000313" key="13">
    <source>
        <dbReference type="Proteomes" id="UP000244178"/>
    </source>
</evidence>
<dbReference type="Proteomes" id="UP000244178">
    <property type="component" value="Unassembled WGS sequence"/>
</dbReference>
<dbReference type="InterPro" id="IPR048279">
    <property type="entry name" value="MdtK-like"/>
</dbReference>
<dbReference type="InterPro" id="IPR002528">
    <property type="entry name" value="MATE_fam"/>
</dbReference>
<feature type="transmembrane region" description="Helical" evidence="11">
    <location>
        <begin position="81"/>
        <end position="103"/>
    </location>
</feature>
<feature type="transmembrane region" description="Helical" evidence="11">
    <location>
        <begin position="479"/>
        <end position="498"/>
    </location>
</feature>
<evidence type="ECO:0000256" key="5">
    <source>
        <dbReference type="ARBA" id="ARBA00022692"/>
    </source>
</evidence>
<comment type="subcellular location">
    <subcellularLocation>
        <location evidence="1">Cell inner membrane</location>
        <topology evidence="1">Multi-pass membrane protein</topology>
    </subcellularLocation>
</comment>
<evidence type="ECO:0000256" key="10">
    <source>
        <dbReference type="SAM" id="MobiDB-lite"/>
    </source>
</evidence>
<feature type="transmembrane region" description="Helical" evidence="11">
    <location>
        <begin position="228"/>
        <end position="249"/>
    </location>
</feature>
<evidence type="ECO:0000256" key="2">
    <source>
        <dbReference type="ARBA" id="ARBA00022448"/>
    </source>
</evidence>
<evidence type="ECO:0000256" key="11">
    <source>
        <dbReference type="SAM" id="Phobius"/>
    </source>
</evidence>
<evidence type="ECO:0000256" key="1">
    <source>
        <dbReference type="ARBA" id="ARBA00004429"/>
    </source>
</evidence>
<evidence type="ECO:0000256" key="9">
    <source>
        <dbReference type="ARBA" id="ARBA00031636"/>
    </source>
</evidence>
<dbReference type="AlphaFoldDB" id="A0A2T6GGF3"/>
<dbReference type="PANTHER" id="PTHR43298:SF2">
    <property type="entry name" value="FMN_FAD EXPORTER YEEO-RELATED"/>
    <property type="match status" value="1"/>
</dbReference>
<dbReference type="GO" id="GO:0042910">
    <property type="term" value="F:xenobiotic transmembrane transporter activity"/>
    <property type="evidence" value="ECO:0007669"/>
    <property type="project" value="InterPro"/>
</dbReference>
<name>A0A2T6GGF3_9PSED</name>
<dbReference type="GO" id="GO:0005886">
    <property type="term" value="C:plasma membrane"/>
    <property type="evidence" value="ECO:0007669"/>
    <property type="project" value="UniProtKB-SubCell"/>
</dbReference>
<feature type="transmembrane region" description="Helical" evidence="11">
    <location>
        <begin position="383"/>
        <end position="402"/>
    </location>
</feature>
<feature type="region of interest" description="Disordered" evidence="10">
    <location>
        <begin position="44"/>
        <end position="64"/>
    </location>
</feature>
<comment type="caution">
    <text evidence="12">The sequence shown here is derived from an EMBL/GenBank/DDBJ whole genome shotgun (WGS) entry which is preliminary data.</text>
</comment>
<evidence type="ECO:0000256" key="7">
    <source>
        <dbReference type="ARBA" id="ARBA00023065"/>
    </source>
</evidence>
<evidence type="ECO:0000256" key="4">
    <source>
        <dbReference type="ARBA" id="ARBA00022475"/>
    </source>
</evidence>
<gene>
    <name evidence="12" type="ORF">C5U62_21580</name>
</gene>
<keyword evidence="5 11" id="KW-0812">Transmembrane</keyword>
<feature type="transmembrane region" description="Helical" evidence="11">
    <location>
        <begin position="350"/>
        <end position="371"/>
    </location>
</feature>
<dbReference type="NCBIfam" id="TIGR00797">
    <property type="entry name" value="matE"/>
    <property type="match status" value="1"/>
</dbReference>
<dbReference type="EMBL" id="PYJM01000005">
    <property type="protein sequence ID" value="PUA43231.1"/>
    <property type="molecule type" value="Genomic_DNA"/>
</dbReference>
<dbReference type="GO" id="GO:0015297">
    <property type="term" value="F:antiporter activity"/>
    <property type="evidence" value="ECO:0007669"/>
    <property type="project" value="UniProtKB-KW"/>
</dbReference>
<sequence length="523" mass="55327">MSPPTGPFSASTWPPWAATPRPARVNTASCARWPRPCPPCTPTYRDPAPNLRFNDRAPQPGAHPMADSSLLKDKLLQLSRLSGPIVVSRIGFLLLSLVDTMMVGRYATESLAAISITHAIADTYMLIAAGLLLGILVMGSIAIGQQDPRAAGLAAQRGVVQALGLGLLCALASVASLPLLSRFGVQADLAAAIAQLMGVVALGLPAILIYIAYSFFLEGISRPMPATLVILGGNLINGVLCYAMVYGAFGLPEMGALGSAWCTTLVRLLMALAIVLYVHRFMADRADFGINRRFAWGWSQWQMQRRIGYGGGLSFGIEAGAFMLIAVMAGVASPLIAAACAVLVNIRSILFMIPMGVGFATSILVGMAHGNRDLPDIQRSTQAGLWLGVTLSTLCALLLGALPGPLLAQYSHDAQLLAAALSSMLLLALALPFDAWQGVMSNALRGREDALAPTLIHGIAYLLLMVPLGWLLTLHWQRGLNGLVEAMLIGNLVAAALMTQRHYQLNRRAAQAAPAAALRDEGV</sequence>
<keyword evidence="3" id="KW-0050">Antiport</keyword>
<feature type="transmembrane region" description="Helical" evidence="11">
    <location>
        <begin position="163"/>
        <end position="180"/>
    </location>
</feature>
<keyword evidence="8 11" id="KW-0472">Membrane</keyword>